<dbReference type="PROSITE" id="PS50092">
    <property type="entry name" value="TSP1"/>
    <property type="match status" value="1"/>
</dbReference>
<sequence length="234" mass="27147">MVFFQLQIITIYHSVTASKCVVSKWKRWSGCDGNCEFAQRFRNRDVVRPPFPEKDVRTGEIVLRNCPHLYEVQRCMPKHCADESPFARGPPLTNIKRAHKGRFSESSQIEENDEQIGRSTKQLNVTNEDGERQPIRRSKLAGIGILHTARANRLECDYMNPNCCKIVRTTCPHNEKPTSSEIRWYRKKDDQFCRPYRYPVCTGLTERAFTLENECLDACFSDVEKAVLPAFRII</sequence>
<comment type="caution">
    <text evidence="2">The sequence shown here is derived from an EMBL/GenBank/DDBJ whole genome shotgun (WGS) entry which is preliminary data.</text>
</comment>
<organism evidence="2 3">
    <name type="scientific">Heterodera schachtii</name>
    <name type="common">Sugarbeet cyst nematode worm</name>
    <name type="synonym">Tylenchus schachtii</name>
    <dbReference type="NCBI Taxonomy" id="97005"/>
    <lineage>
        <taxon>Eukaryota</taxon>
        <taxon>Metazoa</taxon>
        <taxon>Ecdysozoa</taxon>
        <taxon>Nematoda</taxon>
        <taxon>Chromadorea</taxon>
        <taxon>Rhabditida</taxon>
        <taxon>Tylenchina</taxon>
        <taxon>Tylenchomorpha</taxon>
        <taxon>Tylenchoidea</taxon>
        <taxon>Heteroderidae</taxon>
        <taxon>Heteroderinae</taxon>
        <taxon>Heterodera</taxon>
    </lineage>
</organism>
<protein>
    <recommendedName>
        <fullName evidence="4">BPTI/Kunitz inhibitor domain-containing protein</fullName>
    </recommendedName>
</protein>
<evidence type="ECO:0000313" key="3">
    <source>
        <dbReference type="Proteomes" id="UP001620645"/>
    </source>
</evidence>
<dbReference type="InterPro" id="IPR036383">
    <property type="entry name" value="TSP1_rpt_sf"/>
</dbReference>
<keyword evidence="3" id="KW-1185">Reference proteome</keyword>
<dbReference type="Gene3D" id="2.20.100.10">
    <property type="entry name" value="Thrombospondin type-1 (TSP1) repeat"/>
    <property type="match status" value="1"/>
</dbReference>
<evidence type="ECO:0008006" key="4">
    <source>
        <dbReference type="Google" id="ProtNLM"/>
    </source>
</evidence>
<proteinExistence type="predicted"/>
<reference evidence="2 3" key="1">
    <citation type="submission" date="2024-10" db="EMBL/GenBank/DDBJ databases">
        <authorList>
            <person name="Kim D."/>
        </authorList>
    </citation>
    <scope>NUCLEOTIDE SEQUENCE [LARGE SCALE GENOMIC DNA]</scope>
    <source>
        <strain evidence="2">Taebaek</strain>
    </source>
</reference>
<dbReference type="EMBL" id="JBICCN010000039">
    <property type="protein sequence ID" value="KAL3099539.1"/>
    <property type="molecule type" value="Genomic_DNA"/>
</dbReference>
<dbReference type="SUPFAM" id="SSF82895">
    <property type="entry name" value="TSP-1 type 1 repeat"/>
    <property type="match status" value="1"/>
</dbReference>
<feature type="chain" id="PRO_5044753689" description="BPTI/Kunitz inhibitor domain-containing protein" evidence="1">
    <location>
        <begin position="18"/>
        <end position="234"/>
    </location>
</feature>
<dbReference type="AlphaFoldDB" id="A0ABD2K9E1"/>
<evidence type="ECO:0000313" key="2">
    <source>
        <dbReference type="EMBL" id="KAL3099539.1"/>
    </source>
</evidence>
<keyword evidence="1" id="KW-0732">Signal</keyword>
<gene>
    <name evidence="2" type="ORF">niasHS_002994</name>
</gene>
<dbReference type="Proteomes" id="UP001620645">
    <property type="component" value="Unassembled WGS sequence"/>
</dbReference>
<accession>A0ABD2K9E1</accession>
<feature type="signal peptide" evidence="1">
    <location>
        <begin position="1"/>
        <end position="17"/>
    </location>
</feature>
<dbReference type="InterPro" id="IPR000884">
    <property type="entry name" value="TSP1_rpt"/>
</dbReference>
<evidence type="ECO:0000256" key="1">
    <source>
        <dbReference type="SAM" id="SignalP"/>
    </source>
</evidence>
<name>A0ABD2K9E1_HETSC</name>